<dbReference type="SUPFAM" id="SSF141371">
    <property type="entry name" value="PilZ domain-like"/>
    <property type="match status" value="1"/>
</dbReference>
<evidence type="ECO:0000313" key="2">
    <source>
        <dbReference type="EMBL" id="MHO04094.1"/>
    </source>
</evidence>
<protein>
    <submittedName>
        <fullName evidence="2">PilZ domain-containing protein</fullName>
    </submittedName>
</protein>
<reference evidence="2" key="1">
    <citation type="submission" date="2018-10" db="EMBL/GenBank/DDBJ databases">
        <authorList>
            <consortium name="NARMS: The National Antimicrobial Resistance Monitoring System"/>
        </authorList>
    </citation>
    <scope>NUCLEOTIDE SEQUENCE [LARGE SCALE GENOMIC DNA]</scope>
    <source>
        <strain evidence="2">CVM N17EC0388</strain>
    </source>
</reference>
<dbReference type="Pfam" id="PF07238">
    <property type="entry name" value="PilZ"/>
    <property type="match status" value="2"/>
</dbReference>
<organism evidence="2">
    <name type="scientific">Escherichia coli</name>
    <dbReference type="NCBI Taxonomy" id="562"/>
    <lineage>
        <taxon>Bacteria</taxon>
        <taxon>Pseudomonadati</taxon>
        <taxon>Pseudomonadota</taxon>
        <taxon>Gammaproteobacteria</taxon>
        <taxon>Enterobacterales</taxon>
        <taxon>Enterobacteriaceae</taxon>
        <taxon>Escherichia</taxon>
    </lineage>
</organism>
<evidence type="ECO:0000259" key="1">
    <source>
        <dbReference type="Pfam" id="PF07238"/>
    </source>
</evidence>
<sequence length="792" mass="91287">MDSEQQQHLIEQLIPLLREKDFDDIFNRLTQGENSNSRFLIKMEIKRRCTLCRRVIDMRDELGDACLVHEFEGVTHFMPAEAIGLFQSQCYLYRDLYTLGVYETLQYWQKHHQHKNDNQLQPPTSPFRQFDVNAIPFASYYGRRQERMHFSSPVVIKFADGEKLFAKSSDLSIGGIRVSVSYLPNYQTGAQVEVFFTGLERDHPNPVLHQPVSYQILGEESKEGKYWLRLVKTGEHPGFDAFLTEFIENNKSRYRVSVDYLLSAAIIKGYEQFYLPRMTGMPLFFGSGDSPSLEIALRTENNQHILEYWRDAKNRDMLASLFSAARMQSLLPAAGTLRETLIYCFTHSVRSHLYFFSATLEELQQSGLTSLFFQVGARRPSWRVYKFSLERCALHEADLASQQNQESLQLQDMLLQERLKQISHVGLLQEIGLENQREEFQYDATLQHNANELQRFGHDTGAAPFEIETLHYVQLRKEARYIHKTAVAIKHNGKAWLGWTRDISAHGMQIELEEAIDCAKDDIVTIALPRLQELSKSMDLQHLSYRLVSINQTRTVLHLCIEGDPERHTGRQFFSLLIESNQNKLKAAQEQRRYRGMARALRNIYTHHVFSTPVYINKLKGAPRPASIGHAPHTRSLSRLLRAYAERSDQDNLYPLFQGDLLKQLVMNPLRAIEREDKPQEEEVYIASLHTPAGLPVFTSRLASSFQSLAEKRSFIEQALRQGEFYSVLVGISRTGRPDTNFIANELDYIAKFAIHKAKKLEEELWSVVGVGELTDTSQATLFRLGITSPQH</sequence>
<dbReference type="AlphaFoldDB" id="A0A3L0VX46"/>
<dbReference type="GO" id="GO:0035438">
    <property type="term" value="F:cyclic-di-GMP binding"/>
    <property type="evidence" value="ECO:0007669"/>
    <property type="project" value="InterPro"/>
</dbReference>
<accession>A0A3L0VX46</accession>
<name>A0A3L0VX46_ECOLX</name>
<gene>
    <name evidence="2" type="ORF">D9F05_06870</name>
</gene>
<feature type="domain" description="PilZ" evidence="1">
    <location>
        <begin position="474"/>
        <end position="560"/>
    </location>
</feature>
<dbReference type="InterPro" id="IPR009875">
    <property type="entry name" value="PilZ_domain"/>
</dbReference>
<feature type="domain" description="PilZ" evidence="1">
    <location>
        <begin position="143"/>
        <end position="222"/>
    </location>
</feature>
<dbReference type="Gene3D" id="2.40.10.220">
    <property type="entry name" value="predicted glycosyltransferase like domains"/>
    <property type="match status" value="1"/>
</dbReference>
<comment type="caution">
    <text evidence="2">The sequence shown here is derived from an EMBL/GenBank/DDBJ whole genome shotgun (WGS) entry which is preliminary data.</text>
</comment>
<proteinExistence type="predicted"/>
<dbReference type="EMBL" id="RNRV01000009">
    <property type="protein sequence ID" value="MHO04094.1"/>
    <property type="molecule type" value="Genomic_DNA"/>
</dbReference>